<dbReference type="Proteomes" id="UP000663866">
    <property type="component" value="Unassembled WGS sequence"/>
</dbReference>
<evidence type="ECO:0000313" key="3">
    <source>
        <dbReference type="Proteomes" id="UP000663866"/>
    </source>
</evidence>
<sequence>SVIDNSDNLINEISADSLESASPIALTPPPAKPPRHNDESPSSSSVEIGSPPTKPPRHFSLYSNAEDDGLIQQTDNAVKK</sequence>
<dbReference type="EMBL" id="CAJOBG010115351">
    <property type="protein sequence ID" value="CAF4756504.1"/>
    <property type="molecule type" value="Genomic_DNA"/>
</dbReference>
<protein>
    <submittedName>
        <fullName evidence="2">Uncharacterized protein</fullName>
    </submittedName>
</protein>
<reference evidence="2" key="1">
    <citation type="submission" date="2021-02" db="EMBL/GenBank/DDBJ databases">
        <authorList>
            <person name="Nowell W R."/>
        </authorList>
    </citation>
    <scope>NUCLEOTIDE SEQUENCE</scope>
</reference>
<feature type="compositionally biased region" description="Low complexity" evidence="1">
    <location>
        <begin position="40"/>
        <end position="51"/>
    </location>
</feature>
<organism evidence="2 3">
    <name type="scientific">Rotaria magnacalcarata</name>
    <dbReference type="NCBI Taxonomy" id="392030"/>
    <lineage>
        <taxon>Eukaryota</taxon>
        <taxon>Metazoa</taxon>
        <taxon>Spiralia</taxon>
        <taxon>Gnathifera</taxon>
        <taxon>Rotifera</taxon>
        <taxon>Eurotatoria</taxon>
        <taxon>Bdelloidea</taxon>
        <taxon>Philodinida</taxon>
        <taxon>Philodinidae</taxon>
        <taxon>Rotaria</taxon>
    </lineage>
</organism>
<keyword evidence="3" id="KW-1185">Reference proteome</keyword>
<evidence type="ECO:0000256" key="1">
    <source>
        <dbReference type="SAM" id="MobiDB-lite"/>
    </source>
</evidence>
<feature type="compositionally biased region" description="Polar residues" evidence="1">
    <location>
        <begin position="71"/>
        <end position="80"/>
    </location>
</feature>
<dbReference type="AlphaFoldDB" id="A0A821LUL9"/>
<feature type="non-terminal residue" evidence="2">
    <location>
        <position position="1"/>
    </location>
</feature>
<feature type="region of interest" description="Disordered" evidence="1">
    <location>
        <begin position="14"/>
        <end position="80"/>
    </location>
</feature>
<evidence type="ECO:0000313" key="2">
    <source>
        <dbReference type="EMBL" id="CAF4756504.1"/>
    </source>
</evidence>
<feature type="non-terminal residue" evidence="2">
    <location>
        <position position="80"/>
    </location>
</feature>
<name>A0A821LUL9_9BILA</name>
<gene>
    <name evidence="2" type="ORF">OVN521_LOCUS50331</name>
</gene>
<proteinExistence type="predicted"/>
<comment type="caution">
    <text evidence="2">The sequence shown here is derived from an EMBL/GenBank/DDBJ whole genome shotgun (WGS) entry which is preliminary data.</text>
</comment>
<accession>A0A821LUL9</accession>